<comment type="caution">
    <text evidence="1">The sequence shown here is derived from an EMBL/GenBank/DDBJ whole genome shotgun (WGS) entry which is preliminary data.</text>
</comment>
<sequence>MLLNPFLGSAVALPQDAHQLYRSLTHTLLVPLKRLLPSSSYNPTLKGQAYLQRNAGKLMSTCNRVPMRENFSQLLILELTDDISLVRLPREKKSGTDIRWNFFQGPGQFTTPDFPFDLDTTSLGLTTVKEDENLVMSVMDTMIDYVDENGIVLTYFDHSRPRTDPVVCINVLSLFLTYGRVDQMERSLQWVYTVLLNREYIQGTRYYTTAEAFLFFLSRMLRVCSPRDGILEKFLPLLQERIRERIGADEDPLTLAMRIIVCDYAGVENSVDYKTLVRAQQEDGGWEGILGMYRMGTSGDTIANRGLTTAMAIRAIQVYRASKCAWA</sequence>
<gene>
    <name evidence="1" type="ORF">V5O48_010117</name>
</gene>
<keyword evidence="2" id="KW-1185">Reference proteome</keyword>
<dbReference type="EMBL" id="JBAHYK010000707">
    <property type="protein sequence ID" value="KAL0571849.1"/>
    <property type="molecule type" value="Genomic_DNA"/>
</dbReference>
<evidence type="ECO:0000313" key="1">
    <source>
        <dbReference type="EMBL" id="KAL0571849.1"/>
    </source>
</evidence>
<reference evidence="1 2" key="1">
    <citation type="submission" date="2024-02" db="EMBL/GenBank/DDBJ databases">
        <title>A draft genome for the cacao thread blight pathogen Marasmius crinis-equi.</title>
        <authorList>
            <person name="Cohen S.P."/>
            <person name="Baruah I.K."/>
            <person name="Amoako-Attah I."/>
            <person name="Bukari Y."/>
            <person name="Meinhardt L.W."/>
            <person name="Bailey B.A."/>
        </authorList>
    </citation>
    <scope>NUCLEOTIDE SEQUENCE [LARGE SCALE GENOMIC DNA]</scope>
    <source>
        <strain evidence="1 2">GH-76</strain>
    </source>
</reference>
<organism evidence="1 2">
    <name type="scientific">Marasmius crinis-equi</name>
    <dbReference type="NCBI Taxonomy" id="585013"/>
    <lineage>
        <taxon>Eukaryota</taxon>
        <taxon>Fungi</taxon>
        <taxon>Dikarya</taxon>
        <taxon>Basidiomycota</taxon>
        <taxon>Agaricomycotina</taxon>
        <taxon>Agaricomycetes</taxon>
        <taxon>Agaricomycetidae</taxon>
        <taxon>Agaricales</taxon>
        <taxon>Marasmiineae</taxon>
        <taxon>Marasmiaceae</taxon>
        <taxon>Marasmius</taxon>
    </lineage>
</organism>
<accession>A0ABR3F9T6</accession>
<proteinExistence type="predicted"/>
<protein>
    <submittedName>
        <fullName evidence="1">Uncharacterized protein</fullName>
    </submittedName>
</protein>
<dbReference type="Proteomes" id="UP001465976">
    <property type="component" value="Unassembled WGS sequence"/>
</dbReference>
<evidence type="ECO:0000313" key="2">
    <source>
        <dbReference type="Proteomes" id="UP001465976"/>
    </source>
</evidence>
<name>A0ABR3F9T6_9AGAR</name>